<evidence type="ECO:0000256" key="1">
    <source>
        <dbReference type="SAM" id="MobiDB-lite"/>
    </source>
</evidence>
<feature type="compositionally biased region" description="Polar residues" evidence="1">
    <location>
        <begin position="48"/>
        <end position="60"/>
    </location>
</feature>
<sequence length="154" mass="17888">MLSFSFVFASPYYFSAQVPPSLFQVMHFLLKQIIWKTSSHSKNTIAAATSPYANKQQLKTGKSYGKQEKKHQQERTNYKVRSHTSNMTMPQLKKGKSCGKQEKKHQQERTNYKVRSHTSNMDSSQLKKGKSCGQQEKKHQQERNNYNVRSHTSN</sequence>
<accession>A0A6M2EJ91</accession>
<dbReference type="EMBL" id="GILB01005100">
    <property type="protein sequence ID" value="NUU85433.1"/>
    <property type="molecule type" value="Transcribed_RNA"/>
</dbReference>
<proteinExistence type="predicted"/>
<feature type="compositionally biased region" description="Basic and acidic residues" evidence="1">
    <location>
        <begin position="99"/>
        <end position="111"/>
    </location>
</feature>
<reference evidence="2" key="1">
    <citation type="submission" date="2020-03" db="EMBL/GenBank/DDBJ databases">
        <authorList>
            <person name="Zhang R."/>
        </authorList>
    </citation>
    <scope>NUCLEOTIDE SEQUENCE</scope>
</reference>
<protein>
    <submittedName>
        <fullName evidence="2">Uncharacterized protein</fullName>
    </submittedName>
</protein>
<name>A0A6M2EJ91_9ROSI</name>
<feature type="compositionally biased region" description="Polar residues" evidence="1">
    <location>
        <begin position="117"/>
        <end position="126"/>
    </location>
</feature>
<organism evidence="2">
    <name type="scientific">Populus davidiana</name>
    <dbReference type="NCBI Taxonomy" id="266767"/>
    <lineage>
        <taxon>Eukaryota</taxon>
        <taxon>Viridiplantae</taxon>
        <taxon>Streptophyta</taxon>
        <taxon>Embryophyta</taxon>
        <taxon>Tracheophyta</taxon>
        <taxon>Spermatophyta</taxon>
        <taxon>Magnoliopsida</taxon>
        <taxon>eudicotyledons</taxon>
        <taxon>Gunneridae</taxon>
        <taxon>Pentapetalae</taxon>
        <taxon>rosids</taxon>
        <taxon>fabids</taxon>
        <taxon>Malpighiales</taxon>
        <taxon>Salicaceae</taxon>
        <taxon>Saliceae</taxon>
        <taxon>Populus</taxon>
    </lineage>
</organism>
<evidence type="ECO:0000313" key="2">
    <source>
        <dbReference type="EMBL" id="NUU85433.1"/>
    </source>
</evidence>
<feature type="region of interest" description="Disordered" evidence="1">
    <location>
        <begin position="48"/>
        <end position="154"/>
    </location>
</feature>
<feature type="compositionally biased region" description="Polar residues" evidence="1">
    <location>
        <begin position="143"/>
        <end position="154"/>
    </location>
</feature>
<dbReference type="AlphaFoldDB" id="A0A6M2EJ91"/>
<feature type="compositionally biased region" description="Basic and acidic residues" evidence="1">
    <location>
        <begin position="65"/>
        <end position="77"/>
    </location>
</feature>